<dbReference type="EMBL" id="BMKF01000003">
    <property type="protein sequence ID" value="GGB79745.1"/>
    <property type="molecule type" value="Genomic_DNA"/>
</dbReference>
<evidence type="ECO:0000259" key="3">
    <source>
        <dbReference type="Pfam" id="PF02826"/>
    </source>
</evidence>
<dbReference type="Proteomes" id="UP000628854">
    <property type="component" value="Unassembled WGS sequence"/>
</dbReference>
<feature type="domain" description="D-isomer specific 2-hydroxyacid dehydrogenase NAD-binding" evidence="3">
    <location>
        <begin position="107"/>
        <end position="279"/>
    </location>
</feature>
<dbReference type="PRINTS" id="PR00411">
    <property type="entry name" value="PNDRDTASEI"/>
</dbReference>
<comment type="caution">
    <text evidence="4">The sequence shown here is derived from an EMBL/GenBank/DDBJ whole genome shotgun (WGS) entry which is preliminary data.</text>
</comment>
<evidence type="ECO:0000313" key="4">
    <source>
        <dbReference type="EMBL" id="GGB79745.1"/>
    </source>
</evidence>
<keyword evidence="5" id="KW-1185">Reference proteome</keyword>
<proteinExistence type="predicted"/>
<dbReference type="PANTHER" id="PTHR43333">
    <property type="entry name" value="2-HACID_DH_C DOMAIN-CONTAINING PROTEIN"/>
    <property type="match status" value="1"/>
</dbReference>
<keyword evidence="1" id="KW-0560">Oxidoreductase</keyword>
<dbReference type="InterPro" id="IPR036291">
    <property type="entry name" value="NAD(P)-bd_dom_sf"/>
</dbReference>
<protein>
    <submittedName>
        <fullName evidence="4">2-ketoacid reductase</fullName>
    </submittedName>
</protein>
<dbReference type="SUPFAM" id="SSF51735">
    <property type="entry name" value="NAD(P)-binding Rossmann-fold domains"/>
    <property type="match status" value="1"/>
</dbReference>
<dbReference type="RefSeq" id="WP_084394425.1">
    <property type="nucleotide sequence ID" value="NZ_BMKF01000003.1"/>
</dbReference>
<dbReference type="Gene3D" id="3.40.50.720">
    <property type="entry name" value="NAD(P)-binding Rossmann-like Domain"/>
    <property type="match status" value="2"/>
</dbReference>
<accession>A0ABQ1JXD5</accession>
<dbReference type="PANTHER" id="PTHR43333:SF1">
    <property type="entry name" value="D-ISOMER SPECIFIC 2-HYDROXYACID DEHYDROGENASE NAD-BINDING DOMAIN-CONTAINING PROTEIN"/>
    <property type="match status" value="1"/>
</dbReference>
<reference evidence="5" key="1">
    <citation type="journal article" date="2019" name="Int. J. Syst. Evol. Microbiol.">
        <title>The Global Catalogue of Microorganisms (GCM) 10K type strain sequencing project: providing services to taxonomists for standard genome sequencing and annotation.</title>
        <authorList>
            <consortium name="The Broad Institute Genomics Platform"/>
            <consortium name="The Broad Institute Genome Sequencing Center for Infectious Disease"/>
            <person name="Wu L."/>
            <person name="Ma J."/>
        </authorList>
    </citation>
    <scope>NUCLEOTIDE SEQUENCE [LARGE SCALE GENOMIC DNA]</scope>
    <source>
        <strain evidence="5">CGMCC 1.15928</strain>
    </source>
</reference>
<evidence type="ECO:0000313" key="5">
    <source>
        <dbReference type="Proteomes" id="UP000628854"/>
    </source>
</evidence>
<keyword evidence="2" id="KW-0520">NAD</keyword>
<dbReference type="InterPro" id="IPR006140">
    <property type="entry name" value="D-isomer_DH_NAD-bd"/>
</dbReference>
<evidence type="ECO:0000256" key="2">
    <source>
        <dbReference type="ARBA" id="ARBA00023027"/>
    </source>
</evidence>
<evidence type="ECO:0000256" key="1">
    <source>
        <dbReference type="ARBA" id="ARBA00023002"/>
    </source>
</evidence>
<name>A0ABQ1JXD5_9PROT</name>
<sequence>MSEGALRPEDVAIRIIDKHADVIEAALRERFPSLHVSRIALQSDARLKALISFRPPEDENLDQYDWIHSTGAGVDAICSGLPETGALPVITRTTGRMGEQIAEYCVGYALEHLQQMRHRREAHASLVWDKDRTAPRFLFDSEVAVVGTGEIGRVIGATFERLGARVTGYSRSGRQREGLQRVQALQAEGSLVGADIVVLALPATQETENLVSVDLLGRLEGALLINIGRGTTLDHDALRQALDQGSVSHAVLDVFEEEPLPQADWQWTDERVTVTPHVAGLTLADDAVNRFCDLLAEVLRTGQLPDSVDVTRGY</sequence>
<gene>
    <name evidence="4" type="ORF">GCM10011503_30610</name>
</gene>
<dbReference type="Pfam" id="PF02826">
    <property type="entry name" value="2-Hacid_dh_C"/>
    <property type="match status" value="1"/>
</dbReference>
<organism evidence="4 5">
    <name type="scientific">Henriciella pelagia</name>
    <dbReference type="NCBI Taxonomy" id="1977912"/>
    <lineage>
        <taxon>Bacteria</taxon>
        <taxon>Pseudomonadati</taxon>
        <taxon>Pseudomonadota</taxon>
        <taxon>Alphaproteobacteria</taxon>
        <taxon>Hyphomonadales</taxon>
        <taxon>Hyphomonadaceae</taxon>
        <taxon>Henriciella</taxon>
    </lineage>
</organism>